<dbReference type="SUPFAM" id="SSF55729">
    <property type="entry name" value="Acyl-CoA N-acyltransferases (Nat)"/>
    <property type="match status" value="1"/>
</dbReference>
<dbReference type="Gene3D" id="3.40.630.30">
    <property type="match status" value="1"/>
</dbReference>
<evidence type="ECO:0000313" key="3">
    <source>
        <dbReference type="Proteomes" id="UP001220530"/>
    </source>
</evidence>
<gene>
    <name evidence="2" type="ORF">PSQ19_13345</name>
</gene>
<dbReference type="CDD" id="cd04301">
    <property type="entry name" value="NAT_SF"/>
    <property type="match status" value="1"/>
</dbReference>
<dbReference type="EMBL" id="CP118246">
    <property type="protein sequence ID" value="WDR01722.1"/>
    <property type="molecule type" value="Genomic_DNA"/>
</dbReference>
<dbReference type="InterPro" id="IPR016181">
    <property type="entry name" value="Acyl_CoA_acyltransferase"/>
</dbReference>
<keyword evidence="3" id="KW-1185">Reference proteome</keyword>
<dbReference type="PROSITE" id="PS51186">
    <property type="entry name" value="GNAT"/>
    <property type="match status" value="1"/>
</dbReference>
<sequence length="91" mass="10257">MVRLVVGQCVGVLHHHPDKVTELFVDEVGTADAYLRRGIASAMMAELMIWGREHGCEDAWLGTELDNDAANGLYRSLDAKEDTIKYYEFKL</sequence>
<dbReference type="RefSeq" id="WP_282218132.1">
    <property type="nucleotide sequence ID" value="NZ_CP118246.1"/>
</dbReference>
<name>A0ABY7YKK9_9HYPH</name>
<evidence type="ECO:0000259" key="1">
    <source>
        <dbReference type="PROSITE" id="PS51186"/>
    </source>
</evidence>
<protein>
    <submittedName>
        <fullName evidence="2">GNAT family N-acetyltransferase</fullName>
    </submittedName>
</protein>
<evidence type="ECO:0000313" key="2">
    <source>
        <dbReference type="EMBL" id="WDR01722.1"/>
    </source>
</evidence>
<dbReference type="Proteomes" id="UP001220530">
    <property type="component" value="Chromosome"/>
</dbReference>
<organism evidence="2 3">
    <name type="scientific">Devosia algicola</name>
    <dbReference type="NCBI Taxonomy" id="3026418"/>
    <lineage>
        <taxon>Bacteria</taxon>
        <taxon>Pseudomonadati</taxon>
        <taxon>Pseudomonadota</taxon>
        <taxon>Alphaproteobacteria</taxon>
        <taxon>Hyphomicrobiales</taxon>
        <taxon>Devosiaceae</taxon>
        <taxon>Devosia</taxon>
    </lineage>
</organism>
<dbReference type="Pfam" id="PF00583">
    <property type="entry name" value="Acetyltransf_1"/>
    <property type="match status" value="1"/>
</dbReference>
<dbReference type="InterPro" id="IPR000182">
    <property type="entry name" value="GNAT_dom"/>
</dbReference>
<proteinExistence type="predicted"/>
<accession>A0ABY7YKK9</accession>
<feature type="domain" description="N-acetyltransferase" evidence="1">
    <location>
        <begin position="1"/>
        <end position="91"/>
    </location>
</feature>
<reference evidence="2 3" key="1">
    <citation type="submission" date="2023-02" db="EMBL/GenBank/DDBJ databases">
        <title>Devosia algicola sp. nov., isolated from the phycosphere of marine algae.</title>
        <authorList>
            <person name="Kim J.M."/>
            <person name="Lee J.K."/>
            <person name="Choi B.J."/>
            <person name="Bayburt H."/>
            <person name="Jeon C.O."/>
        </authorList>
    </citation>
    <scope>NUCLEOTIDE SEQUENCE [LARGE SCALE GENOMIC DNA]</scope>
    <source>
        <strain evidence="2 3">G20-9</strain>
    </source>
</reference>